<dbReference type="Proteomes" id="UP000325315">
    <property type="component" value="Unassembled WGS sequence"/>
</dbReference>
<sequence>MMESQKNMMSQLTQLLAEGIDKGKSPMDNVIESNQYSPGFTPTCVHAPPEISPQGPAISIRPQQILAGASLPMNLQDGSGSNPGHSPINPNVPDLDEVAEGEREKVELPKQLEDRCKWLEEKFKVIENADSCYGIDAKDLSLVPDLVLLYKFKMPEFEKYNWTSCPEAHITMFCRRMTRYINNDQLLIHCFQDSLVGAAAKWYNQLSRARIGLCRDLAQAFMKQYSHVTDMAPDRILFKTWKKREMRALDNTHRGGWSATKSFPNILMTGEMIKNDIKSGKIEAGESNKRTAKRKKENEGSSRKESGTTRQSNKKLQFTSIPITYKEMYQNLFDVHIVPPYYLKPMKPSYPKWYDSNAQCEYHAGITGHSIENCLAFKKLVERFINMGVVKLDGAPNVENPLPNHGNNGLNTISESPERRIKAIVVEIKTPLRVVWEEMVKKRLVVAEESQRKLMNYCEYHHEMGHKIHNCKKFRVLLQNLMNNKEIEFCEEGAEEKSICASESIAKSSKVNFPVIVISRPKSNGAGIQAAPRVIIQRPATFAYKNSKKVPWNYECNVAIPGKENAASVSKEDLDVGSHTRSGRRYDLTKGKAPMVEQKKEKLVESELPIKEPVKQEETKEFLKFLKHSEYCVVEQLHKQPASISVLALLQSSEVHRNALMKVLNETYVANNISVNKLDD</sequence>
<name>A0A5B6W8B9_9ROSI</name>
<protein>
    <recommendedName>
        <fullName evidence="4">Retrotransposon gag domain-containing protein</fullName>
    </recommendedName>
</protein>
<feature type="compositionally biased region" description="Basic and acidic residues" evidence="1">
    <location>
        <begin position="296"/>
        <end position="307"/>
    </location>
</feature>
<evidence type="ECO:0000313" key="3">
    <source>
        <dbReference type="Proteomes" id="UP000325315"/>
    </source>
</evidence>
<evidence type="ECO:0000256" key="1">
    <source>
        <dbReference type="SAM" id="MobiDB-lite"/>
    </source>
</evidence>
<keyword evidence="3" id="KW-1185">Reference proteome</keyword>
<dbReference type="OrthoDB" id="1435288at2759"/>
<feature type="region of interest" description="Disordered" evidence="1">
    <location>
        <begin position="278"/>
        <end position="313"/>
    </location>
</feature>
<gene>
    <name evidence="2" type="ORF">EPI10_011835</name>
</gene>
<reference evidence="3" key="1">
    <citation type="journal article" date="2019" name="Plant Biotechnol. J.">
        <title>Genome sequencing of the Australian wild diploid species Gossypium australe highlights disease resistance and delayed gland morphogenesis.</title>
        <authorList>
            <person name="Cai Y."/>
            <person name="Cai X."/>
            <person name="Wang Q."/>
            <person name="Wang P."/>
            <person name="Zhang Y."/>
            <person name="Cai C."/>
            <person name="Xu Y."/>
            <person name="Wang K."/>
            <person name="Zhou Z."/>
            <person name="Wang C."/>
            <person name="Geng S."/>
            <person name="Li B."/>
            <person name="Dong Q."/>
            <person name="Hou Y."/>
            <person name="Wang H."/>
            <person name="Ai P."/>
            <person name="Liu Z."/>
            <person name="Yi F."/>
            <person name="Sun M."/>
            <person name="An G."/>
            <person name="Cheng J."/>
            <person name="Zhang Y."/>
            <person name="Shi Q."/>
            <person name="Xie Y."/>
            <person name="Shi X."/>
            <person name="Chang Y."/>
            <person name="Huang F."/>
            <person name="Chen Y."/>
            <person name="Hong S."/>
            <person name="Mi L."/>
            <person name="Sun Q."/>
            <person name="Zhang L."/>
            <person name="Zhou B."/>
            <person name="Peng R."/>
            <person name="Zhang X."/>
            <person name="Liu F."/>
        </authorList>
    </citation>
    <scope>NUCLEOTIDE SEQUENCE [LARGE SCALE GENOMIC DNA]</scope>
    <source>
        <strain evidence="3">cv. PA1801</strain>
    </source>
</reference>
<feature type="compositionally biased region" description="Basic and acidic residues" evidence="1">
    <location>
        <begin position="278"/>
        <end position="289"/>
    </location>
</feature>
<dbReference type="AlphaFoldDB" id="A0A5B6W8B9"/>
<accession>A0A5B6W8B9</accession>
<proteinExistence type="predicted"/>
<evidence type="ECO:0000313" key="2">
    <source>
        <dbReference type="EMBL" id="KAA3477991.1"/>
    </source>
</evidence>
<dbReference type="PANTHER" id="PTHR32108">
    <property type="entry name" value="DNA-DIRECTED RNA POLYMERASE SUBUNIT ALPHA"/>
    <property type="match status" value="1"/>
</dbReference>
<comment type="caution">
    <text evidence="2">The sequence shown here is derived from an EMBL/GenBank/DDBJ whole genome shotgun (WGS) entry which is preliminary data.</text>
</comment>
<dbReference type="PANTHER" id="PTHR32108:SF5">
    <property type="entry name" value="DYNACTIN SUBUNIT 1-LIKE"/>
    <property type="match status" value="1"/>
</dbReference>
<evidence type="ECO:0008006" key="4">
    <source>
        <dbReference type="Google" id="ProtNLM"/>
    </source>
</evidence>
<organism evidence="2 3">
    <name type="scientific">Gossypium australe</name>
    <dbReference type="NCBI Taxonomy" id="47621"/>
    <lineage>
        <taxon>Eukaryota</taxon>
        <taxon>Viridiplantae</taxon>
        <taxon>Streptophyta</taxon>
        <taxon>Embryophyta</taxon>
        <taxon>Tracheophyta</taxon>
        <taxon>Spermatophyta</taxon>
        <taxon>Magnoliopsida</taxon>
        <taxon>eudicotyledons</taxon>
        <taxon>Gunneridae</taxon>
        <taxon>Pentapetalae</taxon>
        <taxon>rosids</taxon>
        <taxon>malvids</taxon>
        <taxon>Malvales</taxon>
        <taxon>Malvaceae</taxon>
        <taxon>Malvoideae</taxon>
        <taxon>Gossypium</taxon>
    </lineage>
</organism>
<dbReference type="EMBL" id="SMMG02000004">
    <property type="protein sequence ID" value="KAA3477991.1"/>
    <property type="molecule type" value="Genomic_DNA"/>
</dbReference>